<evidence type="ECO:0000256" key="2">
    <source>
        <dbReference type="ARBA" id="ARBA00023002"/>
    </source>
</evidence>
<dbReference type="EMBL" id="JAWDIO010000002">
    <property type="protein sequence ID" value="MDU0353434.1"/>
    <property type="molecule type" value="Genomic_DNA"/>
</dbReference>
<reference evidence="7 8" key="1">
    <citation type="submission" date="2023-10" db="EMBL/GenBank/DDBJ databases">
        <title>Glaciecola aquimarina strain GGW-M5 nov., isolated from a coastal seawater.</title>
        <authorList>
            <person name="Bayburt H."/>
            <person name="Kim J.M."/>
            <person name="Choi B.J."/>
            <person name="Jeon C.O."/>
        </authorList>
    </citation>
    <scope>NUCLEOTIDE SEQUENCE [LARGE SCALE GENOMIC DNA]</scope>
    <source>
        <strain evidence="7 8">KCTC 32108</strain>
    </source>
</reference>
<protein>
    <recommendedName>
        <fullName evidence="3">Aldehyde dehydrogenase</fullName>
    </recommendedName>
</protein>
<keyword evidence="8" id="KW-1185">Reference proteome</keyword>
<accession>A0ABU3STU7</accession>
<gene>
    <name evidence="7" type="ORF">RS130_05385</name>
</gene>
<evidence type="ECO:0000256" key="1">
    <source>
        <dbReference type="ARBA" id="ARBA00009986"/>
    </source>
</evidence>
<dbReference type="Gene3D" id="3.40.309.10">
    <property type="entry name" value="Aldehyde Dehydrogenase, Chain A, domain 2"/>
    <property type="match status" value="1"/>
</dbReference>
<name>A0ABU3STU7_9ALTE</name>
<proteinExistence type="inferred from homology"/>
<dbReference type="Proteomes" id="UP001247805">
    <property type="component" value="Unassembled WGS sequence"/>
</dbReference>
<evidence type="ECO:0000313" key="8">
    <source>
        <dbReference type="Proteomes" id="UP001247805"/>
    </source>
</evidence>
<keyword evidence="2 3" id="KW-0560">Oxidoreductase</keyword>
<evidence type="ECO:0000256" key="5">
    <source>
        <dbReference type="RuleBase" id="RU003345"/>
    </source>
</evidence>
<evidence type="ECO:0000256" key="3">
    <source>
        <dbReference type="PIRNR" id="PIRNR036492"/>
    </source>
</evidence>
<dbReference type="CDD" id="cd07087">
    <property type="entry name" value="ALDH_F3-13-14_CALDH-like"/>
    <property type="match status" value="1"/>
</dbReference>
<dbReference type="SUPFAM" id="SSF53720">
    <property type="entry name" value="ALDH-like"/>
    <property type="match status" value="1"/>
</dbReference>
<evidence type="ECO:0000259" key="6">
    <source>
        <dbReference type="Pfam" id="PF00171"/>
    </source>
</evidence>
<dbReference type="InterPro" id="IPR016161">
    <property type="entry name" value="Ald_DH/histidinol_DH"/>
</dbReference>
<comment type="caution">
    <text evidence="7">The sequence shown here is derived from an EMBL/GenBank/DDBJ whole genome shotgun (WGS) entry which is preliminary data.</text>
</comment>
<evidence type="ECO:0000313" key="7">
    <source>
        <dbReference type="EMBL" id="MDU0353434.1"/>
    </source>
</evidence>
<sequence>MHTDLNYIAEQVAHIRAHFNSAVTRPYKWRLKQLTQLRKMLVEQEPAFKQALAADLAKSEYEAWTTEIGFTISELDHTLKKLKKWMKPRKVSTPIIAQPASSYQLPEPLGTVLIIGAWNYPIQLILGPLISAIAAGNCAVLKPSELAPASANLLAKLVPKYLCNESFWILQGAVAETTELLKQEFDHIMYTGGEGVAKIVMRAAAQHLTPVTLELGGKSPCIVDKNCDLDVTVSRIIWNKWTNAGQTCVAPDYVLIEKSHSQDFLQVLQSRLVEFYGENIRQNKDYGRIINNRHLTRLIHYLEGQNVVIGGEFDTQQKYLAPTVILDPPLNSPLMLEEIFGPILPIVTVDNIEQSIAFINRRPKPLALYVYTKNKKFEQQVLNFTSSGNTCINDGMMFMTNPNLPFGGVGNSGMGSYHGKTGFNTFSHLKTVMKRSTLLDPSLRYPPFTKMKLNLIKKLL</sequence>
<organism evidence="7 8">
    <name type="scientific">Paraglaciecola aquimarina</name>
    <dbReference type="NCBI Taxonomy" id="1235557"/>
    <lineage>
        <taxon>Bacteria</taxon>
        <taxon>Pseudomonadati</taxon>
        <taxon>Pseudomonadota</taxon>
        <taxon>Gammaproteobacteria</taxon>
        <taxon>Alteromonadales</taxon>
        <taxon>Alteromonadaceae</taxon>
        <taxon>Paraglaciecola</taxon>
    </lineage>
</organism>
<evidence type="ECO:0000256" key="4">
    <source>
        <dbReference type="PROSITE-ProRule" id="PRU10007"/>
    </source>
</evidence>
<feature type="active site" evidence="4">
    <location>
        <position position="214"/>
    </location>
</feature>
<dbReference type="Pfam" id="PF00171">
    <property type="entry name" value="Aldedh"/>
    <property type="match status" value="1"/>
</dbReference>
<dbReference type="InterPro" id="IPR029510">
    <property type="entry name" value="Ald_DH_CS_GLU"/>
</dbReference>
<feature type="domain" description="Aldehyde dehydrogenase" evidence="6">
    <location>
        <begin position="11"/>
        <end position="432"/>
    </location>
</feature>
<comment type="similarity">
    <text evidence="1 3 5">Belongs to the aldehyde dehydrogenase family.</text>
</comment>
<dbReference type="InterPro" id="IPR016163">
    <property type="entry name" value="Ald_DH_C"/>
</dbReference>
<dbReference type="InterPro" id="IPR015590">
    <property type="entry name" value="Aldehyde_DH_dom"/>
</dbReference>
<dbReference type="PANTHER" id="PTHR43570">
    <property type="entry name" value="ALDEHYDE DEHYDROGENASE"/>
    <property type="match status" value="1"/>
</dbReference>
<dbReference type="Gene3D" id="3.40.605.10">
    <property type="entry name" value="Aldehyde Dehydrogenase, Chain A, domain 1"/>
    <property type="match status" value="1"/>
</dbReference>
<dbReference type="InterPro" id="IPR012394">
    <property type="entry name" value="Aldehyde_DH_NAD(P)"/>
</dbReference>
<dbReference type="PANTHER" id="PTHR43570:SF16">
    <property type="entry name" value="ALDEHYDE DEHYDROGENASE TYPE III, ISOFORM Q"/>
    <property type="match status" value="1"/>
</dbReference>
<dbReference type="InterPro" id="IPR016162">
    <property type="entry name" value="Ald_DH_N"/>
</dbReference>
<dbReference type="RefSeq" id="WP_316025110.1">
    <property type="nucleotide sequence ID" value="NZ_JAWDIO010000002.1"/>
</dbReference>
<dbReference type="PROSITE" id="PS00687">
    <property type="entry name" value="ALDEHYDE_DEHYDR_GLU"/>
    <property type="match status" value="1"/>
</dbReference>
<dbReference type="PIRSF" id="PIRSF036492">
    <property type="entry name" value="ALDH"/>
    <property type="match status" value="1"/>
</dbReference>